<organism evidence="2 3">
    <name type="scientific">Cymbomonas tetramitiformis</name>
    <dbReference type="NCBI Taxonomy" id="36881"/>
    <lineage>
        <taxon>Eukaryota</taxon>
        <taxon>Viridiplantae</taxon>
        <taxon>Chlorophyta</taxon>
        <taxon>Pyramimonadophyceae</taxon>
        <taxon>Pyramimonadales</taxon>
        <taxon>Pyramimonadaceae</taxon>
        <taxon>Cymbomonas</taxon>
    </lineage>
</organism>
<comment type="caution">
    <text evidence="2">The sequence shown here is derived from an EMBL/GenBank/DDBJ whole genome shotgun (WGS) entry which is preliminary data.</text>
</comment>
<feature type="region of interest" description="Disordered" evidence="1">
    <location>
        <begin position="35"/>
        <end position="91"/>
    </location>
</feature>
<feature type="compositionally biased region" description="Basic and acidic residues" evidence="1">
    <location>
        <begin position="77"/>
        <end position="91"/>
    </location>
</feature>
<accession>A0AAE0L1C9</accession>
<gene>
    <name evidence="2" type="ORF">CYMTET_23024</name>
</gene>
<feature type="compositionally biased region" description="Basic and acidic residues" evidence="1">
    <location>
        <begin position="54"/>
        <end position="66"/>
    </location>
</feature>
<feature type="compositionally biased region" description="Basic and acidic residues" evidence="1">
    <location>
        <begin position="35"/>
        <end position="44"/>
    </location>
</feature>
<name>A0AAE0L1C9_9CHLO</name>
<evidence type="ECO:0000313" key="3">
    <source>
        <dbReference type="Proteomes" id="UP001190700"/>
    </source>
</evidence>
<reference evidence="2 3" key="1">
    <citation type="journal article" date="2015" name="Genome Biol. Evol.">
        <title>Comparative Genomics of a Bacterivorous Green Alga Reveals Evolutionary Causalities and Consequences of Phago-Mixotrophic Mode of Nutrition.</title>
        <authorList>
            <person name="Burns J.A."/>
            <person name="Paasch A."/>
            <person name="Narechania A."/>
            <person name="Kim E."/>
        </authorList>
    </citation>
    <scope>NUCLEOTIDE SEQUENCE [LARGE SCALE GENOMIC DNA]</scope>
    <source>
        <strain evidence="2 3">PLY_AMNH</strain>
    </source>
</reference>
<dbReference type="Proteomes" id="UP001190700">
    <property type="component" value="Unassembled WGS sequence"/>
</dbReference>
<proteinExistence type="predicted"/>
<evidence type="ECO:0000313" key="2">
    <source>
        <dbReference type="EMBL" id="KAK3268486.1"/>
    </source>
</evidence>
<keyword evidence="3" id="KW-1185">Reference proteome</keyword>
<sequence length="91" mass="10478">MKNEDTGYRRDLCARLGIDPPSGMETLDERARIRKERAGEERLTHQGKTKRRLVRDGKSERNDPLDARYGYQSSVGFDHDSRGHMLVDSDT</sequence>
<evidence type="ECO:0000256" key="1">
    <source>
        <dbReference type="SAM" id="MobiDB-lite"/>
    </source>
</evidence>
<dbReference type="EMBL" id="LGRX02011806">
    <property type="protein sequence ID" value="KAK3268486.1"/>
    <property type="molecule type" value="Genomic_DNA"/>
</dbReference>
<protein>
    <submittedName>
        <fullName evidence="2">Uncharacterized protein</fullName>
    </submittedName>
</protein>
<dbReference type="AlphaFoldDB" id="A0AAE0L1C9"/>